<proteinExistence type="predicted"/>
<dbReference type="InterPro" id="IPR013785">
    <property type="entry name" value="Aldolase_TIM"/>
</dbReference>
<accession>A0ABQ6GNW7</accession>
<dbReference type="InterPro" id="IPR050073">
    <property type="entry name" value="2-IPM_HCS-like"/>
</dbReference>
<keyword evidence="1" id="KW-0464">Manganese</keyword>
<organism evidence="3 4">
    <name type="scientific">Thalassotalea insulae</name>
    <dbReference type="NCBI Taxonomy" id="2056778"/>
    <lineage>
        <taxon>Bacteria</taxon>
        <taxon>Pseudomonadati</taxon>
        <taxon>Pseudomonadota</taxon>
        <taxon>Gammaproteobacteria</taxon>
        <taxon>Alteromonadales</taxon>
        <taxon>Colwelliaceae</taxon>
        <taxon>Thalassotalea</taxon>
    </lineage>
</organism>
<gene>
    <name evidence="3" type="ORF">tinsulaeT_09770</name>
</gene>
<keyword evidence="4" id="KW-1185">Reference proteome</keyword>
<evidence type="ECO:0000313" key="3">
    <source>
        <dbReference type="EMBL" id="GLX77637.1"/>
    </source>
</evidence>
<feature type="domain" description="Pyruvate carboxyltransferase" evidence="2">
    <location>
        <begin position="11"/>
        <end position="262"/>
    </location>
</feature>
<dbReference type="PROSITE" id="PS50991">
    <property type="entry name" value="PYR_CT"/>
    <property type="match status" value="1"/>
</dbReference>
<dbReference type="CDD" id="cd07943">
    <property type="entry name" value="DRE_TIM_HOA"/>
    <property type="match status" value="1"/>
</dbReference>
<dbReference type="NCBIfam" id="NF006049">
    <property type="entry name" value="PRK08195.1"/>
    <property type="match status" value="1"/>
</dbReference>
<evidence type="ECO:0000256" key="1">
    <source>
        <dbReference type="ARBA" id="ARBA00023211"/>
    </source>
</evidence>
<dbReference type="Pfam" id="PF00682">
    <property type="entry name" value="HMGL-like"/>
    <property type="match status" value="1"/>
</dbReference>
<dbReference type="Proteomes" id="UP001157186">
    <property type="component" value="Unassembled WGS sequence"/>
</dbReference>
<evidence type="ECO:0000259" key="2">
    <source>
        <dbReference type="PROSITE" id="PS50991"/>
    </source>
</evidence>
<reference evidence="3 4" key="1">
    <citation type="submission" date="2023-03" db="EMBL/GenBank/DDBJ databases">
        <title>Draft genome sequence of Thalassotalea insulae KCTC 62186T.</title>
        <authorList>
            <person name="Sawabe T."/>
        </authorList>
    </citation>
    <scope>NUCLEOTIDE SEQUENCE [LARGE SCALE GENOMIC DNA]</scope>
    <source>
        <strain evidence="3 4">KCTC 62186</strain>
    </source>
</reference>
<name>A0ABQ6GNW7_9GAMM</name>
<comment type="caution">
    <text evidence="3">The sequence shown here is derived from an EMBL/GenBank/DDBJ whole genome shotgun (WGS) entry which is preliminary data.</text>
</comment>
<dbReference type="InterPro" id="IPR000891">
    <property type="entry name" value="PYR_CT"/>
</dbReference>
<dbReference type="PANTHER" id="PTHR10277">
    <property type="entry name" value="HOMOCITRATE SYNTHASE-RELATED"/>
    <property type="match status" value="1"/>
</dbReference>
<protein>
    <recommendedName>
        <fullName evidence="2">Pyruvate carboxyltransferase domain-containing protein</fullName>
    </recommendedName>
</protein>
<dbReference type="RefSeq" id="WP_284243509.1">
    <property type="nucleotide sequence ID" value="NZ_BSST01000001.1"/>
</dbReference>
<sequence>MSSTENKLNKPDILDCTLRDGSYEIDFQFSYDDTVTIAAALDKSGIKLIEVGHGIGLGASEAGLGVAADTDENYMKAAATAISSAKWGMFCIPGIANLAHLNIAKDYGMDFIRIGTNVDDYKKAYPFIEKAKALGMTVCSNFMKSYTSEPSDFAEIAHDASEKGSDFIYIVDSAGGMLPQELKNYIHIIKGKFPNIKLGFHGHNNLGLGMANSLIAQENGVELIDTSLQGFGRSAGNTATEHFICALMRKGILLDIDPIELMTIGEKHIKPLIQKRGLSSIDITSGLGQFHSSYMPIITDVAKKYRVDPRRLIIAVCQHDQLNAPKPLVEKVASLLQKQDSTSKWQPLYQHYAINEQGEY</sequence>
<dbReference type="SUPFAM" id="SSF51569">
    <property type="entry name" value="Aldolase"/>
    <property type="match status" value="1"/>
</dbReference>
<evidence type="ECO:0000313" key="4">
    <source>
        <dbReference type="Proteomes" id="UP001157186"/>
    </source>
</evidence>
<dbReference type="InterPro" id="IPR035685">
    <property type="entry name" value="DRE_TIM_HOA"/>
</dbReference>
<dbReference type="EMBL" id="BSST01000001">
    <property type="protein sequence ID" value="GLX77637.1"/>
    <property type="molecule type" value="Genomic_DNA"/>
</dbReference>
<dbReference type="Gene3D" id="3.20.20.70">
    <property type="entry name" value="Aldolase class I"/>
    <property type="match status" value="1"/>
</dbReference>
<dbReference type="PANTHER" id="PTHR10277:SF9">
    <property type="entry name" value="2-ISOPROPYLMALATE SYNTHASE 1, CHLOROPLASTIC-RELATED"/>
    <property type="match status" value="1"/>
</dbReference>